<evidence type="ECO:0000259" key="2">
    <source>
        <dbReference type="Pfam" id="PF00652"/>
    </source>
</evidence>
<accession>A0A1J4PWZ9</accession>
<comment type="caution">
    <text evidence="3">The sequence shown here is derived from an EMBL/GenBank/DDBJ whole genome shotgun (WGS) entry which is preliminary data.</text>
</comment>
<reference evidence="3" key="1">
    <citation type="submission" date="2016-10" db="EMBL/GenBank/DDBJ databases">
        <title>Genome sequence of Streptomyces malaysiense MUSC 136.</title>
        <authorList>
            <person name="Lee L.-H."/>
            <person name="Ser H.-L."/>
        </authorList>
    </citation>
    <scope>NUCLEOTIDE SEQUENCE [LARGE SCALE GENOMIC DNA]</scope>
    <source>
        <strain evidence="3">MUSC 136</strain>
    </source>
</reference>
<name>A0A1J4PWZ9_9ACTN</name>
<dbReference type="Proteomes" id="UP000034838">
    <property type="component" value="Unassembled WGS sequence"/>
</dbReference>
<feature type="chain" id="PRO_5009631903" description="Ricin B lectin domain-containing protein" evidence="1">
    <location>
        <begin position="21"/>
        <end position="154"/>
    </location>
</feature>
<protein>
    <recommendedName>
        <fullName evidence="2">Ricin B lectin domain-containing protein</fullName>
    </recommendedName>
</protein>
<sequence length="154" mass="16711">MAAVVAAAVFPTVTASPAAAQDSFKIKAFGRCVEVKDGSRQDGAPIQLYRCLDWDSQRFTFEDVGNGTVRIKTFAGKCLEVQDGSLLDGAPIVQGPCHDWRVDQEFAIVDLGNGEVGIENAGTLLWWTVEGRGIPAPIVQDPLDFHPGRFTLEY</sequence>
<dbReference type="AlphaFoldDB" id="A0A1J4PWZ9"/>
<evidence type="ECO:0000313" key="3">
    <source>
        <dbReference type="EMBL" id="OIK25459.1"/>
    </source>
</evidence>
<dbReference type="Gene3D" id="2.80.10.50">
    <property type="match status" value="1"/>
</dbReference>
<keyword evidence="4" id="KW-1185">Reference proteome</keyword>
<evidence type="ECO:0000313" key="4">
    <source>
        <dbReference type="Proteomes" id="UP000034838"/>
    </source>
</evidence>
<dbReference type="EMBL" id="LBDA02000052">
    <property type="protein sequence ID" value="OIK25459.1"/>
    <property type="molecule type" value="Genomic_DNA"/>
</dbReference>
<dbReference type="InterPro" id="IPR035992">
    <property type="entry name" value="Ricin_B-like_lectins"/>
</dbReference>
<dbReference type="InterPro" id="IPR000772">
    <property type="entry name" value="Ricin_B_lectin"/>
</dbReference>
<dbReference type="Pfam" id="PF00652">
    <property type="entry name" value="Ricin_B_lectin"/>
    <property type="match status" value="1"/>
</dbReference>
<proteinExistence type="predicted"/>
<dbReference type="CDD" id="cd00161">
    <property type="entry name" value="beta-trefoil_Ricin-like"/>
    <property type="match status" value="1"/>
</dbReference>
<gene>
    <name evidence="3" type="ORF">VT52_021540</name>
</gene>
<feature type="signal peptide" evidence="1">
    <location>
        <begin position="1"/>
        <end position="20"/>
    </location>
</feature>
<dbReference type="PROSITE" id="PS50231">
    <property type="entry name" value="RICIN_B_LECTIN"/>
    <property type="match status" value="1"/>
</dbReference>
<feature type="domain" description="Ricin B lectin" evidence="2">
    <location>
        <begin position="27"/>
        <end position="107"/>
    </location>
</feature>
<keyword evidence="1" id="KW-0732">Signal</keyword>
<dbReference type="SUPFAM" id="SSF50370">
    <property type="entry name" value="Ricin B-like lectins"/>
    <property type="match status" value="1"/>
</dbReference>
<dbReference type="RefSeq" id="WP_071387552.1">
    <property type="nucleotide sequence ID" value="NZ_LBDA02000052.1"/>
</dbReference>
<organism evidence="3 4">
    <name type="scientific">Streptomyces malaysiense</name>
    <dbReference type="NCBI Taxonomy" id="1428626"/>
    <lineage>
        <taxon>Bacteria</taxon>
        <taxon>Bacillati</taxon>
        <taxon>Actinomycetota</taxon>
        <taxon>Actinomycetes</taxon>
        <taxon>Kitasatosporales</taxon>
        <taxon>Streptomycetaceae</taxon>
        <taxon>Streptomyces</taxon>
    </lineage>
</organism>
<evidence type="ECO:0000256" key="1">
    <source>
        <dbReference type="SAM" id="SignalP"/>
    </source>
</evidence>